<dbReference type="OrthoDB" id="129639at2759"/>
<name>A0A225VYI4_9STRA</name>
<protein>
    <submittedName>
        <fullName evidence="1">Uncharacterized protein</fullName>
    </submittedName>
</protein>
<dbReference type="Proteomes" id="UP000198211">
    <property type="component" value="Unassembled WGS sequence"/>
</dbReference>
<evidence type="ECO:0000313" key="2">
    <source>
        <dbReference type="Proteomes" id="UP000198211"/>
    </source>
</evidence>
<dbReference type="EMBL" id="NBNE01002605">
    <property type="protein sequence ID" value="OWZ09968.1"/>
    <property type="molecule type" value="Genomic_DNA"/>
</dbReference>
<sequence>MKQRWSFMVRWCKILKPHIDTPPYEEKEEYDWSKDPLVLEVTLPSCDTEVENEINNFRQEFQRVQEAVALLVAVKHVDYNAFLYLLLNHCKLWRDQRYILQHPFSSKFLLDVDKEEGNFEFDLVRFCGTHLLMYPSKEYLSALSQIKALDDTKQSGLSAVWIEIPVSLDLFFWGDGSEFPYGEKLKRIAMAEKEIERQWKQYNVHIGEKTLAIGGLCCKFVLEPMNLHLTEIDLTAELAQALTNLIEDNVWFSLLEVTIPIDRVSGINEFVSRKSFGLLIRRMFDSTRRIKSSAHINYNFNECQNSQPSQIMVLEIICEETMEAWDFEAMCSAMVLTQTTKKLLLKLKNNEDDQTNHEAWWKWLAYALFSKRARDYSSLETLIIDGLGRLNTNEARAFISVLESEHPEELLFGTPRGVVDERDATLRSGSAIRWEFDDQGEPVVDSSHLIFEYPTQFIRTFSDDGTSEWVNVLVPGFGRCQVQRCNLEFTAPVANGSGGLTSLTIVIEKRRTPGMEGLVPFLESIGSSLTALSVFANPHFPWYGIDGNGIVRSCPNSQELTLSSPNLQELTLSRERVVIHLDFTDFRAAKISVPEISFAWTNVPALAKQLSDPNNPLAKCTRHLNVSLLDVRVGRASNFEFFMNALLDMLKVNERLEHLKVRSPSTYYYERFMRFNWKPIYRQRKPLSKKCKAAFLSIKLMIDQIDEHVLVNIFSFAAPSIFREVYFICPSYPRRTLVVPAH</sequence>
<keyword evidence="2" id="KW-1185">Reference proteome</keyword>
<organism evidence="1 2">
    <name type="scientific">Phytophthora megakarya</name>
    <dbReference type="NCBI Taxonomy" id="4795"/>
    <lineage>
        <taxon>Eukaryota</taxon>
        <taxon>Sar</taxon>
        <taxon>Stramenopiles</taxon>
        <taxon>Oomycota</taxon>
        <taxon>Peronosporomycetes</taxon>
        <taxon>Peronosporales</taxon>
        <taxon>Peronosporaceae</taxon>
        <taxon>Phytophthora</taxon>
    </lineage>
</organism>
<comment type="caution">
    <text evidence="1">The sequence shown here is derived from an EMBL/GenBank/DDBJ whole genome shotgun (WGS) entry which is preliminary data.</text>
</comment>
<gene>
    <name evidence="1" type="ORF">PHMEG_00017252</name>
</gene>
<evidence type="ECO:0000313" key="1">
    <source>
        <dbReference type="EMBL" id="OWZ09968.1"/>
    </source>
</evidence>
<accession>A0A225VYI4</accession>
<dbReference type="AlphaFoldDB" id="A0A225VYI4"/>
<reference evidence="2" key="1">
    <citation type="submission" date="2017-03" db="EMBL/GenBank/DDBJ databases">
        <title>Phytopthora megakarya and P. palmivora, two closely related causual agents of cacao black pod achieved similar genome size and gene model numbers by different mechanisms.</title>
        <authorList>
            <person name="Ali S."/>
            <person name="Shao J."/>
            <person name="Larry D.J."/>
            <person name="Kronmiller B."/>
            <person name="Shen D."/>
            <person name="Strem M.D."/>
            <person name="Melnick R.L."/>
            <person name="Guiltinan M.J."/>
            <person name="Tyler B.M."/>
            <person name="Meinhardt L.W."/>
            <person name="Bailey B.A."/>
        </authorList>
    </citation>
    <scope>NUCLEOTIDE SEQUENCE [LARGE SCALE GENOMIC DNA]</scope>
    <source>
        <strain evidence="2">zdho120</strain>
    </source>
</reference>
<proteinExistence type="predicted"/>